<accession>A0A2U1KCW0</accession>
<evidence type="ECO:0000256" key="1">
    <source>
        <dbReference type="SAM" id="Coils"/>
    </source>
</evidence>
<evidence type="ECO:0000313" key="3">
    <source>
        <dbReference type="EMBL" id="PWA34551.1"/>
    </source>
</evidence>
<dbReference type="OrthoDB" id="1110283at2759"/>
<evidence type="ECO:0000313" key="4">
    <source>
        <dbReference type="Proteomes" id="UP000245207"/>
    </source>
</evidence>
<name>A0A2U1KCW0_ARTAN</name>
<proteinExistence type="predicted"/>
<dbReference type="PANTHER" id="PTHR45023:SF4">
    <property type="entry name" value="GLYCINE-RICH PROTEIN-RELATED"/>
    <property type="match status" value="1"/>
</dbReference>
<organism evidence="3 4">
    <name type="scientific">Artemisia annua</name>
    <name type="common">Sweet wormwood</name>
    <dbReference type="NCBI Taxonomy" id="35608"/>
    <lineage>
        <taxon>Eukaryota</taxon>
        <taxon>Viridiplantae</taxon>
        <taxon>Streptophyta</taxon>
        <taxon>Embryophyta</taxon>
        <taxon>Tracheophyta</taxon>
        <taxon>Spermatophyta</taxon>
        <taxon>Magnoliopsida</taxon>
        <taxon>eudicotyledons</taxon>
        <taxon>Gunneridae</taxon>
        <taxon>Pentapetalae</taxon>
        <taxon>asterids</taxon>
        <taxon>campanulids</taxon>
        <taxon>Asterales</taxon>
        <taxon>Asteraceae</taxon>
        <taxon>Asteroideae</taxon>
        <taxon>Anthemideae</taxon>
        <taxon>Artemisiinae</taxon>
        <taxon>Artemisia</taxon>
    </lineage>
</organism>
<dbReference type="Proteomes" id="UP000245207">
    <property type="component" value="Unassembled WGS sequence"/>
</dbReference>
<feature type="coiled-coil region" evidence="1">
    <location>
        <begin position="152"/>
        <end position="180"/>
    </location>
</feature>
<feature type="region of interest" description="Disordered" evidence="2">
    <location>
        <begin position="98"/>
        <end position="124"/>
    </location>
</feature>
<dbReference type="PANTHER" id="PTHR45023">
    <property type="match status" value="1"/>
</dbReference>
<gene>
    <name evidence="3" type="ORF">CTI12_AA615970</name>
</gene>
<protein>
    <submittedName>
        <fullName evidence="3">No apical meristem-associated, C-terminal domain-containing protein</fullName>
    </submittedName>
</protein>
<evidence type="ECO:0000256" key="2">
    <source>
        <dbReference type="SAM" id="MobiDB-lite"/>
    </source>
</evidence>
<dbReference type="EMBL" id="PKPP01022273">
    <property type="protein sequence ID" value="PWA34551.1"/>
    <property type="molecule type" value="Genomic_DNA"/>
</dbReference>
<keyword evidence="4" id="KW-1185">Reference proteome</keyword>
<comment type="caution">
    <text evidence="3">The sequence shown here is derived from an EMBL/GenBank/DDBJ whole genome shotgun (WGS) entry which is preliminary data.</text>
</comment>
<reference evidence="3 4" key="1">
    <citation type="journal article" date="2018" name="Mol. Plant">
        <title>The genome of Artemisia annua provides insight into the evolution of Asteraceae family and artemisinin biosynthesis.</title>
        <authorList>
            <person name="Shen Q."/>
            <person name="Zhang L."/>
            <person name="Liao Z."/>
            <person name="Wang S."/>
            <person name="Yan T."/>
            <person name="Shi P."/>
            <person name="Liu M."/>
            <person name="Fu X."/>
            <person name="Pan Q."/>
            <person name="Wang Y."/>
            <person name="Lv Z."/>
            <person name="Lu X."/>
            <person name="Zhang F."/>
            <person name="Jiang W."/>
            <person name="Ma Y."/>
            <person name="Chen M."/>
            <person name="Hao X."/>
            <person name="Li L."/>
            <person name="Tang Y."/>
            <person name="Lv G."/>
            <person name="Zhou Y."/>
            <person name="Sun X."/>
            <person name="Brodelius P.E."/>
            <person name="Rose J.K.C."/>
            <person name="Tang K."/>
        </authorList>
    </citation>
    <scope>NUCLEOTIDE SEQUENCE [LARGE SCALE GENOMIC DNA]</scope>
    <source>
        <strain evidence="4">cv. Huhao1</strain>
        <tissue evidence="3">Leaf</tissue>
    </source>
</reference>
<sequence>MKPRVSFFSAKYNQLYENRKSGQNDEDILKAAHNDYKAEKGHPFAYMHVWEVLKSCEKWKRNEIPNLSGGSFKKSKTSETNSCSVPFDLNLEFDDDFGDSQSSQATERKRKAKGKGTSTSSPNMEAALSRMEEGFSALMNHVYEFQKRDDARDKKKEELIQTQKKLVEATEKQAKAYEDKQRNKDLDYYYTEFEGLRGKRLEHVQKRKKEIKEKYNLED</sequence>
<dbReference type="AlphaFoldDB" id="A0A2U1KCW0"/>
<keyword evidence="1" id="KW-0175">Coiled coil</keyword>